<keyword evidence="3" id="KW-1185">Reference proteome</keyword>
<dbReference type="Proteomes" id="UP000091926">
    <property type="component" value="Chromosome"/>
</dbReference>
<proteinExistence type="predicted"/>
<dbReference type="AlphaFoldDB" id="A0A193GBE1"/>
<name>A0A193GBE1_9BORD</name>
<evidence type="ECO:0000313" key="2">
    <source>
        <dbReference type="EMBL" id="ANN76948.1"/>
    </source>
</evidence>
<protein>
    <submittedName>
        <fullName evidence="2">Uncharacterized protein</fullName>
    </submittedName>
</protein>
<evidence type="ECO:0000256" key="1">
    <source>
        <dbReference type="SAM" id="MobiDB-lite"/>
    </source>
</evidence>
<feature type="region of interest" description="Disordered" evidence="1">
    <location>
        <begin position="1"/>
        <end position="28"/>
    </location>
</feature>
<dbReference type="KEGG" id="bfz:BAU07_07335"/>
<accession>A0A193GBE1</accession>
<gene>
    <name evidence="2" type="ORF">BAU07_07335</name>
</gene>
<sequence length="289" mass="32638">MPALATAGRVDGNPVSPEASVQATAPAPDASMASADFASVPGQRSADLRIHYADNLATTAPHVDIVIQRIPDMERRITTIEDVEMLVESKGPYSELPVIRRVRGKWDTAGPGEAARPHYDKWRADPGNCLLEEHYYDALFHDLGGIFLDLVEDTIEDWKKTGRFERQVAIRAFYQRGYDASRAERDIRDSMLAWYVTGAALEKYCLWKLAGDGDRHARQLVTARPEIGELAPLFMMMRWDLWHESGQPRQHHRDPTDEMRLLHKKLIIKQILDVALARETAYSKASPPP</sequence>
<dbReference type="EMBL" id="CP016172">
    <property type="protein sequence ID" value="ANN76948.1"/>
    <property type="molecule type" value="Genomic_DNA"/>
</dbReference>
<evidence type="ECO:0000313" key="3">
    <source>
        <dbReference type="Proteomes" id="UP000091926"/>
    </source>
</evidence>
<reference evidence="2 3" key="1">
    <citation type="submission" date="2016-06" db="EMBL/GenBank/DDBJ databases">
        <title>Complete genome sequences of Bordetella bronchialis and Bordetella flabilis.</title>
        <authorList>
            <person name="LiPuma J.J."/>
            <person name="Spilker T."/>
        </authorList>
    </citation>
    <scope>NUCLEOTIDE SEQUENCE [LARGE SCALE GENOMIC DNA]</scope>
    <source>
        <strain evidence="2 3">AU10664</strain>
    </source>
</reference>
<organism evidence="2 3">
    <name type="scientific">Bordetella flabilis</name>
    <dbReference type="NCBI Taxonomy" id="463014"/>
    <lineage>
        <taxon>Bacteria</taxon>
        <taxon>Pseudomonadati</taxon>
        <taxon>Pseudomonadota</taxon>
        <taxon>Betaproteobacteria</taxon>
        <taxon>Burkholderiales</taxon>
        <taxon>Alcaligenaceae</taxon>
        <taxon>Bordetella</taxon>
    </lineage>
</organism>